<keyword evidence="3" id="KW-0808">Transferase</keyword>
<evidence type="ECO:0000259" key="2">
    <source>
        <dbReference type="Pfam" id="PF15609"/>
    </source>
</evidence>
<name>A0A1U7NTS1_9DEIO</name>
<evidence type="ECO:0000313" key="3">
    <source>
        <dbReference type="EMBL" id="OLV16310.1"/>
    </source>
</evidence>
<keyword evidence="3" id="KW-0328">Glycosyltransferase</keyword>
<dbReference type="Pfam" id="PF12500">
    <property type="entry name" value="TRSP"/>
    <property type="match status" value="1"/>
</dbReference>
<feature type="domain" description="Orotate phosphoribosyltransferase-like" evidence="2">
    <location>
        <begin position="31"/>
        <end position="212"/>
    </location>
</feature>
<dbReference type="PIRSF" id="PIRSF020967">
    <property type="entry name" value="UCP020967"/>
    <property type="match status" value="1"/>
</dbReference>
<comment type="caution">
    <text evidence="3">The sequence shown here is derived from an EMBL/GenBank/DDBJ whole genome shotgun (WGS) entry which is preliminary data.</text>
</comment>
<accession>A0A1U7NTS1</accession>
<dbReference type="GO" id="GO:0016757">
    <property type="term" value="F:glycosyltransferase activity"/>
    <property type="evidence" value="ECO:0007669"/>
    <property type="project" value="UniProtKB-KW"/>
</dbReference>
<organism evidence="3 4">
    <name type="scientific">Deinococcus marmoris</name>
    <dbReference type="NCBI Taxonomy" id="249408"/>
    <lineage>
        <taxon>Bacteria</taxon>
        <taxon>Thermotogati</taxon>
        <taxon>Deinococcota</taxon>
        <taxon>Deinococci</taxon>
        <taxon>Deinococcales</taxon>
        <taxon>Deinococcaceae</taxon>
        <taxon>Deinococcus</taxon>
    </lineage>
</organism>
<dbReference type="eggNOG" id="COG0503">
    <property type="taxonomic scope" value="Bacteria"/>
</dbReference>
<protein>
    <submittedName>
        <fullName evidence="3">Adenine/guanine phosphoribosyltransferase</fullName>
    </submittedName>
</protein>
<reference evidence="3 4" key="1">
    <citation type="submission" date="2017-01" db="EMBL/GenBank/DDBJ databases">
        <title>Genome Analysis of Deinococcus marmoris KOPRI26562.</title>
        <authorList>
            <person name="Kim J.H."/>
            <person name="Oh H.-M."/>
        </authorList>
    </citation>
    <scope>NUCLEOTIDE SEQUENCE [LARGE SCALE GENOMIC DNA]</scope>
    <source>
        <strain evidence="3 4">KOPRI26562</strain>
    </source>
</reference>
<dbReference type="InterPro" id="IPR041688">
    <property type="entry name" value="PRTase_2"/>
</dbReference>
<dbReference type="Proteomes" id="UP000186607">
    <property type="component" value="Unassembled WGS sequence"/>
</dbReference>
<proteinExistence type="predicted"/>
<sequence>MTLDSTFSTVDLPSGTLKLWLERPHPPLDTLLDYAVRQNPRRGFLFVSRVLGKHIPISPAVAARTYTGLAAALPPLTAPHFIGLAETATALGEGVYHAWRELNPDQTATFQHTTRYQTRHPLLLRFDEPHSHAPAHLLYDPGPAARAATELVLVDDELSTGTTLENLAREWRSLHPHLRRVVMVSLTDWCSRRSEIEERLGLPVTFVSLTRGGYEFTPAADWQPPQLPAVTGNGADKSALLPASGPRYGQDVELSWPELNLSSTDRVLVLGTGEYQYPAFALAQRTKPEVFSCVFSATTRSPVLEGLAMARKFSFGDNVGDGIPNYLYNVDPDIYTRILVTYEGHCLPDPALMVLLGDKAQKAQAVCLSPLEAR</sequence>
<dbReference type="SUPFAM" id="SSF53271">
    <property type="entry name" value="PRTase-like"/>
    <property type="match status" value="1"/>
</dbReference>
<evidence type="ECO:0000313" key="4">
    <source>
        <dbReference type="Proteomes" id="UP000186607"/>
    </source>
</evidence>
<gene>
    <name evidence="3" type="ORF">BOO71_0012280</name>
</gene>
<keyword evidence="4" id="KW-1185">Reference proteome</keyword>
<evidence type="ECO:0000259" key="1">
    <source>
        <dbReference type="Pfam" id="PF12500"/>
    </source>
</evidence>
<dbReference type="InterPro" id="IPR029057">
    <property type="entry name" value="PRTase-like"/>
</dbReference>
<dbReference type="OrthoDB" id="56827at2"/>
<dbReference type="EMBL" id="MSTI01000146">
    <property type="protein sequence ID" value="OLV16310.1"/>
    <property type="molecule type" value="Genomic_DNA"/>
</dbReference>
<dbReference type="STRING" id="249408.BOO71_0012280"/>
<dbReference type="InterPro" id="IPR022537">
    <property type="entry name" value="TRSP_dom"/>
</dbReference>
<dbReference type="RefSeq" id="WP_075835719.1">
    <property type="nucleotide sequence ID" value="NZ_MSTI01000146.1"/>
</dbReference>
<dbReference type="AlphaFoldDB" id="A0A1U7NTS1"/>
<dbReference type="Pfam" id="PF15609">
    <property type="entry name" value="PRTase_2"/>
    <property type="match status" value="1"/>
</dbReference>
<dbReference type="InterPro" id="IPR011214">
    <property type="entry name" value="UCP020967"/>
</dbReference>
<feature type="domain" description="TRSP" evidence="1">
    <location>
        <begin position="263"/>
        <end position="345"/>
    </location>
</feature>